<gene>
    <name evidence="2" type="ORF">niasHT_012306</name>
</gene>
<name>A0ABD2LDT8_9BILA</name>
<sequence length="118" mass="12445">MGQLNDGDEGGRQAHHHQQQHIKVAEGICPQGEKPKKKRTTAASPQLPFAMPSPPPPGDGTSPSPRPTPIFHIPPSPPDPRNASPSPCPVGKCVDEETPGGPIWRHGASFENGKVESG</sequence>
<organism evidence="2 3">
    <name type="scientific">Heterodera trifolii</name>
    <dbReference type="NCBI Taxonomy" id="157864"/>
    <lineage>
        <taxon>Eukaryota</taxon>
        <taxon>Metazoa</taxon>
        <taxon>Ecdysozoa</taxon>
        <taxon>Nematoda</taxon>
        <taxon>Chromadorea</taxon>
        <taxon>Rhabditida</taxon>
        <taxon>Tylenchina</taxon>
        <taxon>Tylenchomorpha</taxon>
        <taxon>Tylenchoidea</taxon>
        <taxon>Heteroderidae</taxon>
        <taxon>Heteroderinae</taxon>
        <taxon>Heterodera</taxon>
    </lineage>
</organism>
<evidence type="ECO:0000313" key="2">
    <source>
        <dbReference type="EMBL" id="KAL3113392.1"/>
    </source>
</evidence>
<evidence type="ECO:0000313" key="3">
    <source>
        <dbReference type="Proteomes" id="UP001620626"/>
    </source>
</evidence>
<keyword evidence="3" id="KW-1185">Reference proteome</keyword>
<dbReference type="EMBL" id="JBICBT010000449">
    <property type="protein sequence ID" value="KAL3113392.1"/>
    <property type="molecule type" value="Genomic_DNA"/>
</dbReference>
<comment type="caution">
    <text evidence="2">The sequence shown here is derived from an EMBL/GenBank/DDBJ whole genome shotgun (WGS) entry which is preliminary data.</text>
</comment>
<reference evidence="2 3" key="1">
    <citation type="submission" date="2024-10" db="EMBL/GenBank/DDBJ databases">
        <authorList>
            <person name="Kim D."/>
        </authorList>
    </citation>
    <scope>NUCLEOTIDE SEQUENCE [LARGE SCALE GENOMIC DNA]</scope>
    <source>
        <strain evidence="2">BH-2024</strain>
    </source>
</reference>
<proteinExistence type="predicted"/>
<dbReference type="Proteomes" id="UP001620626">
    <property type="component" value="Unassembled WGS sequence"/>
</dbReference>
<evidence type="ECO:0000256" key="1">
    <source>
        <dbReference type="SAM" id="MobiDB-lite"/>
    </source>
</evidence>
<feature type="region of interest" description="Disordered" evidence="1">
    <location>
        <begin position="1"/>
        <end position="118"/>
    </location>
</feature>
<accession>A0ABD2LDT8</accession>
<protein>
    <submittedName>
        <fullName evidence="2">Uncharacterized protein</fullName>
    </submittedName>
</protein>
<feature type="compositionally biased region" description="Pro residues" evidence="1">
    <location>
        <begin position="51"/>
        <end position="80"/>
    </location>
</feature>
<dbReference type="AlphaFoldDB" id="A0ABD2LDT8"/>